<name>A0ABN7BE14_9HEMI</name>
<dbReference type="PANTHER" id="PTHR21066:SF3">
    <property type="entry name" value="IP02236P"/>
    <property type="match status" value="1"/>
</dbReference>
<dbReference type="InterPro" id="IPR036728">
    <property type="entry name" value="PBP_GOBP_sf"/>
</dbReference>
<protein>
    <submittedName>
        <fullName evidence="5">Uncharacterized protein</fullName>
    </submittedName>
</protein>
<accession>A0ABN7BE14</accession>
<evidence type="ECO:0000313" key="5">
    <source>
        <dbReference type="EMBL" id="BET02504.1"/>
    </source>
</evidence>
<dbReference type="PANTHER" id="PTHR21066">
    <property type="entry name" value="ODORANT-BINDING PROTEIN 59A-RELATED"/>
    <property type="match status" value="1"/>
</dbReference>
<keyword evidence="3" id="KW-0964">Secreted</keyword>
<evidence type="ECO:0000256" key="1">
    <source>
        <dbReference type="ARBA" id="ARBA00004613"/>
    </source>
</evidence>
<dbReference type="Proteomes" id="UP001307889">
    <property type="component" value="Chromosome 14"/>
</dbReference>
<dbReference type="InterPro" id="IPR052295">
    <property type="entry name" value="Odorant-binding_protein"/>
</dbReference>
<keyword evidence="6" id="KW-1185">Reference proteome</keyword>
<gene>
    <name evidence="5" type="ORF">NTJ_15322</name>
</gene>
<sequence length="194" mass="20983">MYTFRVFLALVLFNCAVAAPPADMPAECLPPKGTEKEASQCCKMAQIFGSSEAGAAFKQCQDMVKEKPAEGDKAGKPEGFECMDDCLFSKIGLLADKKINEAELASRVKTAYAGEWAEVGAKAGEKCLAAAKSSTDKLCPSGADIFVQCIFRETYMNCPDKNWTASDVCKANKERLQKCPRALPFLGPMLEVKA</sequence>
<dbReference type="SUPFAM" id="SSF47565">
    <property type="entry name" value="Insect pheromone/odorant-binding proteins"/>
    <property type="match status" value="1"/>
</dbReference>
<evidence type="ECO:0000256" key="2">
    <source>
        <dbReference type="ARBA" id="ARBA00008098"/>
    </source>
</evidence>
<organism evidence="5 6">
    <name type="scientific">Nesidiocoris tenuis</name>
    <dbReference type="NCBI Taxonomy" id="355587"/>
    <lineage>
        <taxon>Eukaryota</taxon>
        <taxon>Metazoa</taxon>
        <taxon>Ecdysozoa</taxon>
        <taxon>Arthropoda</taxon>
        <taxon>Hexapoda</taxon>
        <taxon>Insecta</taxon>
        <taxon>Pterygota</taxon>
        <taxon>Neoptera</taxon>
        <taxon>Paraneoptera</taxon>
        <taxon>Hemiptera</taxon>
        <taxon>Heteroptera</taxon>
        <taxon>Panheteroptera</taxon>
        <taxon>Cimicomorpha</taxon>
        <taxon>Miridae</taxon>
        <taxon>Dicyphina</taxon>
        <taxon>Nesidiocoris</taxon>
    </lineage>
</organism>
<proteinExistence type="inferred from homology"/>
<feature type="signal peptide" evidence="4">
    <location>
        <begin position="1"/>
        <end position="18"/>
    </location>
</feature>
<feature type="chain" id="PRO_5047120122" evidence="4">
    <location>
        <begin position="19"/>
        <end position="194"/>
    </location>
</feature>
<comment type="subcellular location">
    <subcellularLocation>
        <location evidence="1">Secreted</location>
    </subcellularLocation>
</comment>
<comment type="similarity">
    <text evidence="2">Belongs to the PBP/GOBP family.</text>
</comment>
<evidence type="ECO:0000256" key="4">
    <source>
        <dbReference type="SAM" id="SignalP"/>
    </source>
</evidence>
<dbReference type="Gene3D" id="1.10.238.270">
    <property type="match status" value="1"/>
</dbReference>
<evidence type="ECO:0000256" key="3">
    <source>
        <dbReference type="ARBA" id="ARBA00022525"/>
    </source>
</evidence>
<reference evidence="5 6" key="1">
    <citation type="submission" date="2023-09" db="EMBL/GenBank/DDBJ databases">
        <title>Nesidiocoris tenuis whole genome shotgun sequence.</title>
        <authorList>
            <person name="Shibata T."/>
            <person name="Shimoda M."/>
            <person name="Kobayashi T."/>
            <person name="Uehara T."/>
        </authorList>
    </citation>
    <scope>NUCLEOTIDE SEQUENCE [LARGE SCALE GENOMIC DNA]</scope>
    <source>
        <strain evidence="5 6">Japan</strain>
    </source>
</reference>
<evidence type="ECO:0000313" key="6">
    <source>
        <dbReference type="Proteomes" id="UP001307889"/>
    </source>
</evidence>
<keyword evidence="4" id="KW-0732">Signal</keyword>
<dbReference type="EMBL" id="AP028922">
    <property type="protein sequence ID" value="BET02504.1"/>
    <property type="molecule type" value="Genomic_DNA"/>
</dbReference>